<evidence type="ECO:0000256" key="2">
    <source>
        <dbReference type="ARBA" id="ARBA00022692"/>
    </source>
</evidence>
<evidence type="ECO:0000256" key="5">
    <source>
        <dbReference type="SAM" id="Phobius"/>
    </source>
</evidence>
<organism evidence="6 7">
    <name type="scientific">Candidatus Roizmanbacteria bacterium CG10_big_fil_rev_8_21_14_0_10_45_7</name>
    <dbReference type="NCBI Taxonomy" id="1974854"/>
    <lineage>
        <taxon>Bacteria</taxon>
        <taxon>Candidatus Roizmaniibacteriota</taxon>
    </lineage>
</organism>
<dbReference type="PANTHER" id="PTHR31851">
    <property type="entry name" value="FE(2+)/MN(2+) TRANSPORTER PCL1"/>
    <property type="match status" value="1"/>
</dbReference>
<dbReference type="GO" id="GO:0012505">
    <property type="term" value="C:endomembrane system"/>
    <property type="evidence" value="ECO:0007669"/>
    <property type="project" value="UniProtKB-SubCell"/>
</dbReference>
<evidence type="ECO:0000256" key="4">
    <source>
        <dbReference type="ARBA" id="ARBA00023136"/>
    </source>
</evidence>
<name>A0A2M8KV53_9BACT</name>
<comment type="subcellular location">
    <subcellularLocation>
        <location evidence="1">Endomembrane system</location>
        <topology evidence="1">Multi-pass membrane protein</topology>
    </subcellularLocation>
</comment>
<feature type="non-terminal residue" evidence="6">
    <location>
        <position position="76"/>
    </location>
</feature>
<feature type="transmembrane region" description="Helical" evidence="5">
    <location>
        <begin position="20"/>
        <end position="43"/>
    </location>
</feature>
<dbReference type="GO" id="GO:0005384">
    <property type="term" value="F:manganese ion transmembrane transporter activity"/>
    <property type="evidence" value="ECO:0007669"/>
    <property type="project" value="InterPro"/>
</dbReference>
<evidence type="ECO:0008006" key="8">
    <source>
        <dbReference type="Google" id="ProtNLM"/>
    </source>
</evidence>
<gene>
    <name evidence="6" type="ORF">COU89_01440</name>
</gene>
<evidence type="ECO:0000256" key="1">
    <source>
        <dbReference type="ARBA" id="ARBA00004127"/>
    </source>
</evidence>
<keyword evidence="3 5" id="KW-1133">Transmembrane helix</keyword>
<evidence type="ECO:0000256" key="3">
    <source>
        <dbReference type="ARBA" id="ARBA00022989"/>
    </source>
</evidence>
<dbReference type="EMBL" id="PFEE01000030">
    <property type="protein sequence ID" value="PJE63792.1"/>
    <property type="molecule type" value="Genomic_DNA"/>
</dbReference>
<reference evidence="7" key="1">
    <citation type="submission" date="2017-09" db="EMBL/GenBank/DDBJ databases">
        <title>Depth-based differentiation of microbial function through sediment-hosted aquifers and enrichment of novel symbionts in the deep terrestrial subsurface.</title>
        <authorList>
            <person name="Probst A.J."/>
            <person name="Ladd B."/>
            <person name="Jarett J.K."/>
            <person name="Geller-Mcgrath D.E."/>
            <person name="Sieber C.M.K."/>
            <person name="Emerson J.B."/>
            <person name="Anantharaman K."/>
            <person name="Thomas B.C."/>
            <person name="Malmstrom R."/>
            <person name="Stieglmeier M."/>
            <person name="Klingl A."/>
            <person name="Woyke T."/>
            <person name="Ryan C.M."/>
            <person name="Banfield J.F."/>
        </authorList>
    </citation>
    <scope>NUCLEOTIDE SEQUENCE [LARGE SCALE GENOMIC DNA]</scope>
</reference>
<sequence length="76" mass="7894">MQPKMLKAMVLGANDGIITTFAVVAGVVGAGLPTPTIIILGIANMTADAISMSLGDFLGEQSVNQLEKKKISAFHH</sequence>
<dbReference type="Proteomes" id="UP000231569">
    <property type="component" value="Unassembled WGS sequence"/>
</dbReference>
<protein>
    <recommendedName>
        <fullName evidence="8">VIT family protein</fullName>
    </recommendedName>
</protein>
<evidence type="ECO:0000313" key="7">
    <source>
        <dbReference type="Proteomes" id="UP000231569"/>
    </source>
</evidence>
<dbReference type="InterPro" id="IPR008217">
    <property type="entry name" value="Ccc1_fam"/>
</dbReference>
<accession>A0A2M8KV53</accession>
<dbReference type="GO" id="GO:0030026">
    <property type="term" value="P:intracellular manganese ion homeostasis"/>
    <property type="evidence" value="ECO:0007669"/>
    <property type="project" value="InterPro"/>
</dbReference>
<comment type="caution">
    <text evidence="6">The sequence shown here is derived from an EMBL/GenBank/DDBJ whole genome shotgun (WGS) entry which is preliminary data.</text>
</comment>
<proteinExistence type="predicted"/>
<keyword evidence="4 5" id="KW-0472">Membrane</keyword>
<dbReference type="Pfam" id="PF01988">
    <property type="entry name" value="VIT1"/>
    <property type="match status" value="1"/>
</dbReference>
<evidence type="ECO:0000313" key="6">
    <source>
        <dbReference type="EMBL" id="PJE63792.1"/>
    </source>
</evidence>
<dbReference type="AlphaFoldDB" id="A0A2M8KV53"/>
<keyword evidence="2 5" id="KW-0812">Transmembrane</keyword>